<dbReference type="AlphaFoldDB" id="A0A2U0SI86"/>
<evidence type="ECO:0000256" key="1">
    <source>
        <dbReference type="SAM" id="Phobius"/>
    </source>
</evidence>
<keyword evidence="3" id="KW-1185">Reference proteome</keyword>
<dbReference type="EMBL" id="QENQ01000001">
    <property type="protein sequence ID" value="PVX31048.1"/>
    <property type="molecule type" value="Genomic_DNA"/>
</dbReference>
<gene>
    <name evidence="2" type="ORF">DD559_18345</name>
</gene>
<dbReference type="RefSeq" id="WP_116470439.1">
    <property type="nucleotide sequence ID" value="NZ_QENQ01000001.1"/>
</dbReference>
<feature type="transmembrane region" description="Helical" evidence="1">
    <location>
        <begin position="16"/>
        <end position="33"/>
    </location>
</feature>
<evidence type="ECO:0000313" key="3">
    <source>
        <dbReference type="Proteomes" id="UP000245890"/>
    </source>
</evidence>
<protein>
    <recommendedName>
        <fullName evidence="4">YtxH domain-containing protein</fullName>
    </recommendedName>
</protein>
<accession>A0A2U0SI86</accession>
<name>A0A2U0SI86_9SPHN</name>
<sequence>MSTETETGSRLAENPALLLAGGVAVGVLIGMLLPRFDREKAALEPIGRKLADGAAAAVQAAKESGRTQIESLIPNSDATKERVSALFGTVIDAAKDATAKR</sequence>
<dbReference type="OrthoDB" id="7573257at2"/>
<evidence type="ECO:0000313" key="2">
    <source>
        <dbReference type="EMBL" id="PVX31048.1"/>
    </source>
</evidence>
<organism evidence="2 3">
    <name type="scientific">Sphingomonas pokkalii</name>
    <dbReference type="NCBI Taxonomy" id="2175090"/>
    <lineage>
        <taxon>Bacteria</taxon>
        <taxon>Pseudomonadati</taxon>
        <taxon>Pseudomonadota</taxon>
        <taxon>Alphaproteobacteria</taxon>
        <taxon>Sphingomonadales</taxon>
        <taxon>Sphingomonadaceae</taxon>
        <taxon>Sphingomonas</taxon>
    </lineage>
</organism>
<dbReference type="Proteomes" id="UP000245890">
    <property type="component" value="Unassembled WGS sequence"/>
</dbReference>
<reference evidence="2 3" key="1">
    <citation type="submission" date="2018-05" db="EMBL/GenBank/DDBJ databases">
        <title>Description of Sphingomonas pokkalii sp nov, isolated from the rhizosphere of saline tolerant pokkali rice and its draft genome analysis.</title>
        <authorList>
            <person name="Menon R."/>
            <person name="Kumari S."/>
            <person name="Rameshkumar N."/>
        </authorList>
    </citation>
    <scope>NUCLEOTIDE SEQUENCE [LARGE SCALE GENOMIC DNA]</scope>
    <source>
        <strain evidence="2 3">L3B27</strain>
    </source>
</reference>
<keyword evidence="1" id="KW-0812">Transmembrane</keyword>
<proteinExistence type="predicted"/>
<keyword evidence="1" id="KW-0472">Membrane</keyword>
<keyword evidence="1" id="KW-1133">Transmembrane helix</keyword>
<comment type="caution">
    <text evidence="2">The sequence shown here is derived from an EMBL/GenBank/DDBJ whole genome shotgun (WGS) entry which is preliminary data.</text>
</comment>
<evidence type="ECO:0008006" key="4">
    <source>
        <dbReference type="Google" id="ProtNLM"/>
    </source>
</evidence>